<dbReference type="STRING" id="504800.SAMN04488085_103287"/>
<reference evidence="1 2" key="1">
    <citation type="submission" date="2016-10" db="EMBL/GenBank/DDBJ databases">
        <authorList>
            <person name="de Groot N.N."/>
        </authorList>
    </citation>
    <scope>NUCLEOTIDE SEQUENCE [LARGE SCALE GENOMIC DNA]</scope>
    <source>
        <strain evidence="1 2">DSM 45317</strain>
    </source>
</reference>
<sequence length="373" mass="41462">MPASPAPVSGWNPWACYGCSLPIGGTGPVALCHVHEAGFQNHWAPAGITRDEAITDGAIELDLLALHAVLARGLNTWLTKHEPDVDLDVHAHVAEALRAHTDRVTARTVVVRMSPTDVRQMRGLGPSDRDAVIHRAAVGTTAYRCPAIAGLVWRLSGVEPEVANRFEERMRERGRTTGGTRCQPTSRVEVVEAPHLHPLLAWSAARDWQRHLTGDPEAEVNPALLADVADQLDRHWPYFRRPRSMEAYRHHGFTDDDAVAWHRLLVQTGAVTSGEGAADTATSWRDTDFEPDDVVAWLGDPADVLHGRTPFQREPRRHAHLRDVGFPALTDALPWLELWERHPGMTATELFDHWRTGTPVEWADAFEDSPGRR</sequence>
<dbReference type="AlphaFoldDB" id="A0A1I4C2D7"/>
<organism evidence="1 2">
    <name type="scientific">Geodermatophilus ruber</name>
    <dbReference type="NCBI Taxonomy" id="504800"/>
    <lineage>
        <taxon>Bacteria</taxon>
        <taxon>Bacillati</taxon>
        <taxon>Actinomycetota</taxon>
        <taxon>Actinomycetes</taxon>
        <taxon>Geodermatophilales</taxon>
        <taxon>Geodermatophilaceae</taxon>
        <taxon>Geodermatophilus</taxon>
    </lineage>
</organism>
<dbReference type="Proteomes" id="UP000199152">
    <property type="component" value="Unassembled WGS sequence"/>
</dbReference>
<evidence type="ECO:0000313" key="2">
    <source>
        <dbReference type="Proteomes" id="UP000199152"/>
    </source>
</evidence>
<dbReference type="InParanoid" id="A0A1I4C2D7"/>
<protein>
    <submittedName>
        <fullName evidence="1">Uncharacterized protein</fullName>
    </submittedName>
</protein>
<dbReference type="EMBL" id="FOSW01000003">
    <property type="protein sequence ID" value="SFK74597.1"/>
    <property type="molecule type" value="Genomic_DNA"/>
</dbReference>
<keyword evidence="2" id="KW-1185">Reference proteome</keyword>
<name>A0A1I4C2D7_9ACTN</name>
<proteinExistence type="predicted"/>
<gene>
    <name evidence="1" type="ORF">SAMN04488085_103287</name>
</gene>
<accession>A0A1I4C2D7</accession>
<evidence type="ECO:0000313" key="1">
    <source>
        <dbReference type="EMBL" id="SFK74597.1"/>
    </source>
</evidence>